<protein>
    <recommendedName>
        <fullName evidence="3">DNA/pantothenate metabolism flavoprotein C-terminal domain-containing protein</fullName>
    </recommendedName>
</protein>
<sequence length="662" mass="78793">MKCIECFENIEDFDGNLSNTSIKEIDNVIVSKKEKSLLLSNKETLFIHNYKEGISNINNESYKVLSMDNFVRNKKETIINNIEKVYNRNVVNNIYSSDLLNKHYNKQKKHNLLHIEPSGVLYKNDEEYFKIALRYDPENNEDNKKDELLKQNENNDNICNVKDDDYFLKYSKFFNSKLRPKNIDEILKTLEENFLPNDDDNIIFITSGGTKVPLEKVDIRNIDNFSTGRRGALMCEYFLKKNKKVIFLHRRGSHLPFEYHLKGLANFNNLNLVDNNIITFNLKEDEKLNLINNIKNYQKYKENLFIVAFDTIFDYGYYLLEIGKLLNDNMKKRYEKYFNLNKDFNYTLVVDVYAKNILEDIVHLFSSNNNVIYGKYNEEGRFYELLQKLILFENLRLEKYNNNNNINNNNNNNNNNNRCYDLSNFFKYIFDILYDMIKKGQIRLSDESIKDILVRAKFFINNINGCMKNKSHDYILNDINHLKYNVNHKNDNKNMYMYEKINNINFCNSVHINGEINENVSNVGDNKSDEFLFPSHLMILCAAASDFYIPFDDLLDFKIDSNNCPFQIEMYLTPKFYKITYKYFPFLKHCIFKLEDQDNVLIKKSNERIEHADMLIANILTQRNMFVYIFKKEQEYFKLTKSKGEPIENNICREVCKHFSII</sequence>
<evidence type="ECO:0008006" key="3">
    <source>
        <dbReference type="Google" id="ProtNLM"/>
    </source>
</evidence>
<dbReference type="InterPro" id="IPR035929">
    <property type="entry name" value="CoaB-like_sf"/>
</dbReference>
<name>W7JX60_PLAFA</name>
<accession>W7JX60</accession>
<gene>
    <name evidence="1" type="ORF">C923_03212</name>
</gene>
<dbReference type="Proteomes" id="UP000030697">
    <property type="component" value="Unassembled WGS sequence"/>
</dbReference>
<dbReference type="EMBL" id="KE124603">
    <property type="protein sequence ID" value="EWC76116.1"/>
    <property type="molecule type" value="Genomic_DNA"/>
</dbReference>
<evidence type="ECO:0000313" key="1">
    <source>
        <dbReference type="EMBL" id="EWC76116.1"/>
    </source>
</evidence>
<dbReference type="SUPFAM" id="SSF102645">
    <property type="entry name" value="CoaB-like"/>
    <property type="match status" value="1"/>
</dbReference>
<dbReference type="AlphaFoldDB" id="W7JX60"/>
<reference evidence="1 2" key="1">
    <citation type="submission" date="2013-02" db="EMBL/GenBank/DDBJ databases">
        <title>The Genome Sequence of Plasmodium falciparum UGT5.1.</title>
        <authorList>
            <consortium name="The Broad Institute Genome Sequencing Platform"/>
            <consortium name="The Broad Institute Genome Sequencing Center for Infectious Disease"/>
            <person name="Neafsey D."/>
            <person name="Cheeseman I."/>
            <person name="Volkman S."/>
            <person name="Adams J."/>
            <person name="Walker B."/>
            <person name="Young S.K."/>
            <person name="Zeng Q."/>
            <person name="Gargeya S."/>
            <person name="Fitzgerald M."/>
            <person name="Haas B."/>
            <person name="Abouelleil A."/>
            <person name="Alvarado L."/>
            <person name="Arachchi H.M."/>
            <person name="Berlin A.M."/>
            <person name="Chapman S.B."/>
            <person name="Dewar J."/>
            <person name="Goldberg J."/>
            <person name="Griggs A."/>
            <person name="Gujja S."/>
            <person name="Hansen M."/>
            <person name="Howarth C."/>
            <person name="Imamovic A."/>
            <person name="Larimer J."/>
            <person name="McCowan C."/>
            <person name="Murphy C."/>
            <person name="Neiman D."/>
            <person name="Pearson M."/>
            <person name="Priest M."/>
            <person name="Roberts A."/>
            <person name="Saif S."/>
            <person name="Shea T."/>
            <person name="Sisk P."/>
            <person name="Sykes S."/>
            <person name="Wortman J."/>
            <person name="Nusbaum C."/>
            <person name="Birren B."/>
        </authorList>
    </citation>
    <scope>NUCLEOTIDE SEQUENCE [LARGE SCALE GENOMIC DNA]</scope>
    <source>
        <strain evidence="1 2">UGT5.1</strain>
    </source>
</reference>
<dbReference type="Gene3D" id="3.40.50.10300">
    <property type="entry name" value="CoaB-like"/>
    <property type="match status" value="2"/>
</dbReference>
<organism evidence="1 2">
    <name type="scientific">Plasmodium falciparum UGT5.1</name>
    <dbReference type="NCBI Taxonomy" id="1237627"/>
    <lineage>
        <taxon>Eukaryota</taxon>
        <taxon>Sar</taxon>
        <taxon>Alveolata</taxon>
        <taxon>Apicomplexa</taxon>
        <taxon>Aconoidasida</taxon>
        <taxon>Haemosporida</taxon>
        <taxon>Plasmodiidae</taxon>
        <taxon>Plasmodium</taxon>
        <taxon>Plasmodium (Laverania)</taxon>
    </lineage>
</organism>
<evidence type="ECO:0000313" key="2">
    <source>
        <dbReference type="Proteomes" id="UP000030697"/>
    </source>
</evidence>
<proteinExistence type="predicted"/>
<dbReference type="OrthoDB" id="70224at2759"/>